<evidence type="ECO:0000313" key="4">
    <source>
        <dbReference type="EMBL" id="QCI65995.1"/>
    </source>
</evidence>
<dbReference type="GO" id="GO:0046872">
    <property type="term" value="F:metal ion binding"/>
    <property type="evidence" value="ECO:0007669"/>
    <property type="project" value="UniProtKB-KW"/>
</dbReference>
<sequence length="311" mass="32460">MTITVPPEGGLNFLAAPSALDLQALSARFAVLGAPWGVPYGMRGIAGGNSDAPRAVRARSHRHGHFAGHHDFDLDAPLFSAAEAGLVDCGDVAGDHRDLRANGRRVTEAVRLIASRNAVPIVIGGDDSVPALVAAGLEAQGPLHVVQVDAHLDFRDEVDGERHGYSSPMRRVSEMAWVERIIHVGQRGIGSARPQDVADSLAAGNRIVTARQVARDGIAAALAHVPDGAKVFISFDCDGLDPSVMPGTGSPLPGGLGFYDAVDLFTGLARRGVIAGVAFAEHNPALDVNAITSLGIVRLIVNMIGTILRRG</sequence>
<organism evidence="4 5">
    <name type="scientific">Phreatobacter stygius</name>
    <dbReference type="NCBI Taxonomy" id="1940610"/>
    <lineage>
        <taxon>Bacteria</taxon>
        <taxon>Pseudomonadati</taxon>
        <taxon>Pseudomonadota</taxon>
        <taxon>Alphaproteobacteria</taxon>
        <taxon>Hyphomicrobiales</taxon>
        <taxon>Phreatobacteraceae</taxon>
        <taxon>Phreatobacter</taxon>
    </lineage>
</organism>
<proteinExistence type="inferred from homology"/>
<dbReference type="InterPro" id="IPR023696">
    <property type="entry name" value="Ureohydrolase_dom_sf"/>
</dbReference>
<dbReference type="EMBL" id="CP039690">
    <property type="protein sequence ID" value="QCI65995.1"/>
    <property type="molecule type" value="Genomic_DNA"/>
</dbReference>
<dbReference type="InterPro" id="IPR006035">
    <property type="entry name" value="Ureohydrolase"/>
</dbReference>
<dbReference type="KEGG" id="pstg:E8M01_18335"/>
<protein>
    <submittedName>
        <fullName evidence="4">Amidohydrolase</fullName>
    </submittedName>
</protein>
<dbReference type="Gene3D" id="3.40.800.10">
    <property type="entry name" value="Ureohydrolase domain"/>
    <property type="match status" value="1"/>
</dbReference>
<dbReference type="Proteomes" id="UP000298781">
    <property type="component" value="Chromosome"/>
</dbReference>
<evidence type="ECO:0000256" key="1">
    <source>
        <dbReference type="ARBA" id="ARBA00022723"/>
    </source>
</evidence>
<accession>A0A4D7B433</accession>
<reference evidence="4 5" key="1">
    <citation type="submission" date="2019-04" db="EMBL/GenBank/DDBJ databases">
        <title>Phreatobacter aquaticus sp. nov.</title>
        <authorList>
            <person name="Choi A."/>
        </authorList>
    </citation>
    <scope>NUCLEOTIDE SEQUENCE [LARGE SCALE GENOMIC DNA]</scope>
    <source>
        <strain evidence="4 5">KCTC 52518</strain>
    </source>
</reference>
<dbReference type="Pfam" id="PF00491">
    <property type="entry name" value="Arginase"/>
    <property type="match status" value="1"/>
</dbReference>
<dbReference type="PANTHER" id="PTHR11358:SF26">
    <property type="entry name" value="GUANIDINO ACID HYDROLASE, MITOCHONDRIAL"/>
    <property type="match status" value="1"/>
</dbReference>
<dbReference type="RefSeq" id="WP_136961441.1">
    <property type="nucleotide sequence ID" value="NZ_CP039690.1"/>
</dbReference>
<evidence type="ECO:0000256" key="2">
    <source>
        <dbReference type="ARBA" id="ARBA00022801"/>
    </source>
</evidence>
<evidence type="ECO:0000256" key="3">
    <source>
        <dbReference type="PROSITE-ProRule" id="PRU00742"/>
    </source>
</evidence>
<name>A0A4D7B433_9HYPH</name>
<dbReference type="PROSITE" id="PS51409">
    <property type="entry name" value="ARGINASE_2"/>
    <property type="match status" value="1"/>
</dbReference>
<dbReference type="AlphaFoldDB" id="A0A4D7B433"/>
<keyword evidence="5" id="KW-1185">Reference proteome</keyword>
<dbReference type="GO" id="GO:0033389">
    <property type="term" value="P:putrescine biosynthetic process from arginine, via agmatine"/>
    <property type="evidence" value="ECO:0007669"/>
    <property type="project" value="TreeGrafter"/>
</dbReference>
<comment type="similarity">
    <text evidence="3">Belongs to the arginase family.</text>
</comment>
<dbReference type="OrthoDB" id="9788689at2"/>
<dbReference type="SUPFAM" id="SSF52768">
    <property type="entry name" value="Arginase/deacetylase"/>
    <property type="match status" value="1"/>
</dbReference>
<keyword evidence="1" id="KW-0479">Metal-binding</keyword>
<dbReference type="PIRSF" id="PIRSF036979">
    <property type="entry name" value="Arginase"/>
    <property type="match status" value="1"/>
</dbReference>
<dbReference type="PANTHER" id="PTHR11358">
    <property type="entry name" value="ARGINASE/AGMATINASE"/>
    <property type="match status" value="1"/>
</dbReference>
<evidence type="ECO:0000313" key="5">
    <source>
        <dbReference type="Proteomes" id="UP000298781"/>
    </source>
</evidence>
<gene>
    <name evidence="4" type="ORF">E8M01_18335</name>
</gene>
<keyword evidence="2 4" id="KW-0378">Hydrolase</keyword>
<dbReference type="GO" id="GO:0008783">
    <property type="term" value="F:agmatinase activity"/>
    <property type="evidence" value="ECO:0007669"/>
    <property type="project" value="TreeGrafter"/>
</dbReference>